<evidence type="ECO:0000256" key="3">
    <source>
        <dbReference type="ARBA" id="ARBA00022691"/>
    </source>
</evidence>
<reference evidence="5" key="1">
    <citation type="submission" date="2022-05" db="EMBL/GenBank/DDBJ databases">
        <authorList>
            <person name="Oliphant S.A."/>
            <person name="Watson-Haigh N.S."/>
            <person name="Sumby K.M."/>
            <person name="Gardner J.M."/>
            <person name="Jiranek V."/>
        </authorList>
    </citation>
    <scope>NUCLEOTIDE SEQUENCE</scope>
    <source>
        <strain evidence="5">KI16_H9</strain>
    </source>
</reference>
<dbReference type="EC" id="2.1.1.-" evidence="5"/>
<dbReference type="Gene3D" id="3.40.50.150">
    <property type="entry name" value="Vaccinia Virus protein VP39"/>
    <property type="match status" value="1"/>
</dbReference>
<evidence type="ECO:0000259" key="4">
    <source>
        <dbReference type="Pfam" id="PF17785"/>
    </source>
</evidence>
<evidence type="ECO:0000256" key="2">
    <source>
        <dbReference type="ARBA" id="ARBA00022679"/>
    </source>
</evidence>
<dbReference type="InterPro" id="IPR036974">
    <property type="entry name" value="PUA_sf"/>
</dbReference>
<keyword evidence="3" id="KW-0949">S-adenosyl-L-methionine</keyword>
<dbReference type="Gene3D" id="3.30.750.80">
    <property type="entry name" value="RNA methyltransferase domain (HRMD) like"/>
    <property type="match status" value="1"/>
</dbReference>
<keyword evidence="1 5" id="KW-0489">Methyltransferase</keyword>
<dbReference type="GO" id="GO:0032259">
    <property type="term" value="P:methylation"/>
    <property type="evidence" value="ECO:0007669"/>
    <property type="project" value="UniProtKB-KW"/>
</dbReference>
<evidence type="ECO:0000256" key="1">
    <source>
        <dbReference type="ARBA" id="ARBA00022603"/>
    </source>
</evidence>
<evidence type="ECO:0000313" key="5">
    <source>
        <dbReference type="EMBL" id="USS85098.1"/>
    </source>
</evidence>
<evidence type="ECO:0000313" key="6">
    <source>
        <dbReference type="Proteomes" id="UP001056707"/>
    </source>
</evidence>
<organism evidence="5 6">
    <name type="scientific">Fructilactobacillus myrtifloralis</name>
    <dbReference type="NCBI Taxonomy" id="2940301"/>
    <lineage>
        <taxon>Bacteria</taxon>
        <taxon>Bacillati</taxon>
        <taxon>Bacillota</taxon>
        <taxon>Bacilli</taxon>
        <taxon>Lactobacillales</taxon>
        <taxon>Lactobacillaceae</taxon>
        <taxon>Fructilactobacillus</taxon>
    </lineage>
</organism>
<gene>
    <name evidence="5" type="ORF">M3M35_00015</name>
</gene>
<dbReference type="InterPro" id="IPR041532">
    <property type="entry name" value="RlmI-like_PUA"/>
</dbReference>
<name>A0ABY5BS75_9LACO</name>
<accession>A0ABY5BS75</accession>
<dbReference type="Proteomes" id="UP001056707">
    <property type="component" value="Chromosome"/>
</dbReference>
<dbReference type="Gene3D" id="2.30.130.10">
    <property type="entry name" value="PUA domain"/>
    <property type="match status" value="1"/>
</dbReference>
<dbReference type="Pfam" id="PF17785">
    <property type="entry name" value="PUA_3"/>
    <property type="match status" value="1"/>
</dbReference>
<dbReference type="GO" id="GO:0008168">
    <property type="term" value="F:methyltransferase activity"/>
    <property type="evidence" value="ECO:0007669"/>
    <property type="project" value="UniProtKB-KW"/>
</dbReference>
<dbReference type="RefSeq" id="WP_252749993.1">
    <property type="nucleotide sequence ID" value="NZ_CP097116.1"/>
</dbReference>
<protein>
    <submittedName>
        <fullName evidence="5">Class I SAM-dependent methyltransferase</fullName>
        <ecNumber evidence="5">2.1.1.-</ecNumber>
    </submittedName>
</protein>
<dbReference type="PANTHER" id="PTHR43042:SF3">
    <property type="entry name" value="RIBOSOMAL RNA LARGE SUBUNIT METHYLTRANSFERASE YWBD-RELATED"/>
    <property type="match status" value="1"/>
</dbReference>
<dbReference type="SUPFAM" id="SSF88697">
    <property type="entry name" value="PUA domain-like"/>
    <property type="match status" value="1"/>
</dbReference>
<dbReference type="EMBL" id="CP097116">
    <property type="protein sequence ID" value="USS85098.1"/>
    <property type="molecule type" value="Genomic_DNA"/>
</dbReference>
<dbReference type="PANTHER" id="PTHR43042">
    <property type="entry name" value="SAM-DEPENDENT METHYLTRANSFERASE"/>
    <property type="match status" value="1"/>
</dbReference>
<keyword evidence="6" id="KW-1185">Reference proteome</keyword>
<sequence length="391" mass="43273">MREVEITGAAASKIEGGYPQLSLKDLEHTSDATNNGEWVALVKSGHFVASAYLAEEGHGIGWILSRKANQTLDADFFAGLMRQAFQRRAPLVEQGVTAYRLFNGIGDGLGGLTIDNFAGQVVLTWENEGLYRQRELLLTALTNTLAEYQNLYELRRGQPTATITPITDFAPAPVAEQVISETGTEYPIQLTGASKPSLDLAYRPVRTQIKKNSRAKLTLHLLFDQTGFVTASLAGGAVQTEAVDQKKSAKTALVTALAANELTTTMPKVRTMDLFGFLDYATKHQLHFDLITINVPAFLRSKKTTFNIRKDLGSLLTQVLALTTKQADVFMTTQTPAITTRSFRQAAQRACQTLGRNFMEKQSFQPPRDFPVNHEFQKESPIKGLWFKLQK</sequence>
<keyword evidence="2 5" id="KW-0808">Transferase</keyword>
<dbReference type="InterPro" id="IPR029063">
    <property type="entry name" value="SAM-dependent_MTases_sf"/>
</dbReference>
<proteinExistence type="predicted"/>
<dbReference type="SUPFAM" id="SSF53335">
    <property type="entry name" value="S-adenosyl-L-methionine-dependent methyltransferases"/>
    <property type="match status" value="1"/>
</dbReference>
<dbReference type="InterPro" id="IPR015947">
    <property type="entry name" value="PUA-like_sf"/>
</dbReference>
<feature type="domain" description="RlmI-like PUA" evidence="4">
    <location>
        <begin position="4"/>
        <end position="66"/>
    </location>
</feature>
<dbReference type="CDD" id="cd11572">
    <property type="entry name" value="RlmI_M_like"/>
    <property type="match status" value="1"/>
</dbReference>